<name>A0ABW5QWP5_9BACL</name>
<reference evidence="3" key="1">
    <citation type="journal article" date="2019" name="Int. J. Syst. Evol. Microbiol.">
        <title>The Global Catalogue of Microorganisms (GCM) 10K type strain sequencing project: providing services to taxonomists for standard genome sequencing and annotation.</title>
        <authorList>
            <consortium name="The Broad Institute Genomics Platform"/>
            <consortium name="The Broad Institute Genome Sequencing Center for Infectious Disease"/>
            <person name="Wu L."/>
            <person name="Ma J."/>
        </authorList>
    </citation>
    <scope>NUCLEOTIDE SEQUENCE [LARGE SCALE GENOMIC DNA]</scope>
    <source>
        <strain evidence="3">TISTR 1827</strain>
    </source>
</reference>
<dbReference type="Pfam" id="PF14042">
    <property type="entry name" value="DUF4247"/>
    <property type="match status" value="1"/>
</dbReference>
<accession>A0ABW5QWP5</accession>
<evidence type="ECO:0000256" key="1">
    <source>
        <dbReference type="SAM" id="MobiDB-lite"/>
    </source>
</evidence>
<comment type="caution">
    <text evidence="2">The sequence shown here is derived from an EMBL/GenBank/DDBJ whole genome shotgun (WGS) entry which is preliminary data.</text>
</comment>
<evidence type="ECO:0000313" key="2">
    <source>
        <dbReference type="EMBL" id="MFD2660764.1"/>
    </source>
</evidence>
<keyword evidence="3" id="KW-1185">Reference proteome</keyword>
<dbReference type="PROSITE" id="PS51257">
    <property type="entry name" value="PROKAR_LIPOPROTEIN"/>
    <property type="match status" value="1"/>
</dbReference>
<dbReference type="RefSeq" id="WP_379272660.1">
    <property type="nucleotide sequence ID" value="NZ_JBHUGT010000013.1"/>
</dbReference>
<evidence type="ECO:0000313" key="3">
    <source>
        <dbReference type="Proteomes" id="UP001597493"/>
    </source>
</evidence>
<feature type="region of interest" description="Disordered" evidence="1">
    <location>
        <begin position="158"/>
        <end position="254"/>
    </location>
</feature>
<sequence>MNKWWLHGVKIIVVLSFIVPLLVACGVSSSVKEQYPLEAVNGSGSQTSYVYRAAGETVPEVAARLAAQRQPEQQSPASSERMFLVYPDEIVHVQQAPDNPDDTLIEIDSKEYVQQNYSMSFLEGYLLASLLDELFDYGKYGKGSYRGYSTQDVYKPQQTYRTPTEADKKTAPPVTVDRTGMIFKRSKTADSSAATGSSGGSGTGRSSSTIGKIITKDSPSSSSGDGGKSGSLFKKKSYSAPKVKAGRGKITRRR</sequence>
<feature type="compositionally biased region" description="Low complexity" evidence="1">
    <location>
        <begin position="204"/>
        <end position="223"/>
    </location>
</feature>
<protein>
    <submittedName>
        <fullName evidence="2">DUF4247 domain-containing protein</fullName>
    </submittedName>
</protein>
<proteinExistence type="predicted"/>
<dbReference type="Proteomes" id="UP001597493">
    <property type="component" value="Unassembled WGS sequence"/>
</dbReference>
<feature type="compositionally biased region" description="Basic residues" evidence="1">
    <location>
        <begin position="244"/>
        <end position="254"/>
    </location>
</feature>
<gene>
    <name evidence="2" type="ORF">ACFSW5_10955</name>
</gene>
<dbReference type="EMBL" id="JBHUMY010000011">
    <property type="protein sequence ID" value="MFD2660764.1"/>
    <property type="molecule type" value="Genomic_DNA"/>
</dbReference>
<dbReference type="InterPro" id="IPR025341">
    <property type="entry name" value="DUF4247"/>
</dbReference>
<organism evidence="2 3">
    <name type="scientific">Paenibacillus thailandensis</name>
    <dbReference type="NCBI Taxonomy" id="393250"/>
    <lineage>
        <taxon>Bacteria</taxon>
        <taxon>Bacillati</taxon>
        <taxon>Bacillota</taxon>
        <taxon>Bacilli</taxon>
        <taxon>Bacillales</taxon>
        <taxon>Paenibacillaceae</taxon>
        <taxon>Paenibacillus</taxon>
    </lineage>
</organism>